<dbReference type="AlphaFoldDB" id="A0A7E4V4M0"/>
<keyword evidence="1" id="KW-1185">Reference proteome</keyword>
<accession>A0A7E4V4M0</accession>
<protein>
    <submittedName>
        <fullName evidence="2">Secreted protein</fullName>
    </submittedName>
</protein>
<sequence length="111" mass="12754">MARNKVRRTSSSTWNTKRFFVRFIVLFARGSKKRQMEFEFAKDEYRQMTPLKATSAKEQPQMNLCMFLVTFIVRNAAFRVAMTVTAVRRETTGLQSTVTSEGQSLLAAVFA</sequence>
<dbReference type="WBParaSite" id="Pan_g16522.t1">
    <property type="protein sequence ID" value="Pan_g16522.t1"/>
    <property type="gene ID" value="Pan_g16522"/>
</dbReference>
<reference evidence="1" key="1">
    <citation type="journal article" date="2013" name="Genetics">
        <title>The draft genome and transcriptome of Panagrellus redivivus are shaped by the harsh demands of a free-living lifestyle.</title>
        <authorList>
            <person name="Srinivasan J."/>
            <person name="Dillman A.R."/>
            <person name="Macchietto M.G."/>
            <person name="Heikkinen L."/>
            <person name="Lakso M."/>
            <person name="Fracchia K.M."/>
            <person name="Antoshechkin I."/>
            <person name="Mortazavi A."/>
            <person name="Wong G."/>
            <person name="Sternberg P.W."/>
        </authorList>
    </citation>
    <scope>NUCLEOTIDE SEQUENCE [LARGE SCALE GENOMIC DNA]</scope>
    <source>
        <strain evidence="1">MT8872</strain>
    </source>
</reference>
<proteinExistence type="predicted"/>
<evidence type="ECO:0000313" key="1">
    <source>
        <dbReference type="Proteomes" id="UP000492821"/>
    </source>
</evidence>
<dbReference type="Proteomes" id="UP000492821">
    <property type="component" value="Unassembled WGS sequence"/>
</dbReference>
<organism evidence="1 2">
    <name type="scientific">Panagrellus redivivus</name>
    <name type="common">Microworm</name>
    <dbReference type="NCBI Taxonomy" id="6233"/>
    <lineage>
        <taxon>Eukaryota</taxon>
        <taxon>Metazoa</taxon>
        <taxon>Ecdysozoa</taxon>
        <taxon>Nematoda</taxon>
        <taxon>Chromadorea</taxon>
        <taxon>Rhabditida</taxon>
        <taxon>Tylenchina</taxon>
        <taxon>Panagrolaimomorpha</taxon>
        <taxon>Panagrolaimoidea</taxon>
        <taxon>Panagrolaimidae</taxon>
        <taxon>Panagrellus</taxon>
    </lineage>
</organism>
<reference evidence="2" key="2">
    <citation type="submission" date="2020-10" db="UniProtKB">
        <authorList>
            <consortium name="WormBaseParasite"/>
        </authorList>
    </citation>
    <scope>IDENTIFICATION</scope>
</reference>
<name>A0A7E4V4M0_PANRE</name>
<evidence type="ECO:0000313" key="2">
    <source>
        <dbReference type="WBParaSite" id="Pan_g16522.t1"/>
    </source>
</evidence>